<dbReference type="InterPro" id="IPR038726">
    <property type="entry name" value="PDDEXK_AddAB-type"/>
</dbReference>
<organism evidence="2 3">
    <name type="scientific">Pseudodesulfovibrio profundus</name>
    <dbReference type="NCBI Taxonomy" id="57320"/>
    <lineage>
        <taxon>Bacteria</taxon>
        <taxon>Pseudomonadati</taxon>
        <taxon>Thermodesulfobacteriota</taxon>
        <taxon>Desulfovibrionia</taxon>
        <taxon>Desulfovibrionales</taxon>
        <taxon>Desulfovibrionaceae</taxon>
    </lineage>
</organism>
<protein>
    <recommendedName>
        <fullName evidence="1">PD-(D/E)XK endonuclease-like domain-containing protein</fullName>
    </recommendedName>
</protein>
<reference evidence="3" key="1">
    <citation type="submission" date="2017-09" db="EMBL/GenBank/DDBJ databases">
        <authorList>
            <person name="Regsiter A."/>
            <person name="William W."/>
        </authorList>
    </citation>
    <scope>NUCLEOTIDE SEQUENCE [LARGE SCALE GENOMIC DNA]</scope>
    <source>
        <strain evidence="3">500-1</strain>
    </source>
</reference>
<dbReference type="InterPro" id="IPR011604">
    <property type="entry name" value="PDDEXK-like_dom_sf"/>
</dbReference>
<dbReference type="KEGG" id="pprf:DPRO_0687"/>
<dbReference type="OrthoDB" id="2781884at2"/>
<dbReference type="RefSeq" id="WP_097010792.1">
    <property type="nucleotide sequence ID" value="NZ_LT907975.1"/>
</dbReference>
<name>A0A2C8F574_9BACT</name>
<dbReference type="Proteomes" id="UP000219215">
    <property type="component" value="Chromosome DPRO"/>
</dbReference>
<evidence type="ECO:0000313" key="3">
    <source>
        <dbReference type="Proteomes" id="UP000219215"/>
    </source>
</evidence>
<evidence type="ECO:0000313" key="2">
    <source>
        <dbReference type="EMBL" id="SOB57572.1"/>
    </source>
</evidence>
<evidence type="ECO:0000259" key="1">
    <source>
        <dbReference type="Pfam" id="PF12705"/>
    </source>
</evidence>
<keyword evidence="3" id="KW-1185">Reference proteome</keyword>
<dbReference type="AlphaFoldDB" id="A0A2C8F574"/>
<dbReference type="Pfam" id="PF12705">
    <property type="entry name" value="PDDEXK_1"/>
    <property type="match status" value="1"/>
</dbReference>
<dbReference type="EMBL" id="LT907975">
    <property type="protein sequence ID" value="SOB57572.1"/>
    <property type="molecule type" value="Genomic_DNA"/>
</dbReference>
<sequence>MFAPEPPDLVQLARITPSIYEAGLTCLAKAAWYALGGHGVLPDNPAAILGTSFHEVVAAAHRGTLMAANHSDRTPARQLFDETVRTLHKKAHPLVKLKFPIPERLPYYNLHRERTSIIAAHIAVSRLSTGSPVETLRASTSPVRTESRLCSKDGLIVGRADHIDGKSESVVDYKSGYVVGADADAVSDSEARQLRLYAYLAGENGIYVSKGIVVRGSGQRCELPISPAEAEAEANSARTQLQTINAAVNNGAVFSDLASPSPQSCKSCVCIPFCTSFWASVKPEWSPGCGSHVEGNVIDAESRLIQGVSLTTLSLAVRSGTIAGQNASVEQIPSDWMKIEDDLPCSGDVVRVVHGRELEMNGNTAVVRIDKAMTAVWRLRVDTSRGDE</sequence>
<feature type="domain" description="PD-(D/E)XK endonuclease-like" evidence="1">
    <location>
        <begin position="14"/>
        <end position="274"/>
    </location>
</feature>
<dbReference type="Gene3D" id="3.90.320.10">
    <property type="match status" value="1"/>
</dbReference>
<gene>
    <name evidence="2" type="ORF">DPRO_0687</name>
</gene>
<accession>A0A2C8F574</accession>
<proteinExistence type="predicted"/>